<accession>A0A328BA63</accession>
<protein>
    <recommendedName>
        <fullName evidence="3 9">Diaminopimelate epimerase</fullName>
        <shortName evidence="9">DAP epimerase</shortName>
        <ecNumber evidence="3 9">5.1.1.7</ecNumber>
    </recommendedName>
    <alternativeName>
        <fullName evidence="9">PLP-independent amino acid racemase</fullName>
    </alternativeName>
</protein>
<feature type="active site" description="Proton acceptor" evidence="9">
    <location>
        <position position="223"/>
    </location>
</feature>
<keyword evidence="12" id="KW-1185">Reference proteome</keyword>
<reference evidence="11 12" key="1">
    <citation type="submission" date="2018-05" db="EMBL/GenBank/DDBJ databases">
        <authorList>
            <person name="Lanie J.A."/>
            <person name="Ng W.-L."/>
            <person name="Kazmierczak K.M."/>
            <person name="Andrzejewski T.M."/>
            <person name="Davidsen T.M."/>
            <person name="Wayne K.J."/>
            <person name="Tettelin H."/>
            <person name="Glass J.I."/>
            <person name="Rusch D."/>
            <person name="Podicherti R."/>
            <person name="Tsui H.-C.T."/>
            <person name="Winkler M.E."/>
        </authorList>
    </citation>
    <scope>NUCLEOTIDE SEQUENCE [LARGE SCALE GENOMIC DNA]</scope>
    <source>
        <strain evidence="11 12">BUT-10</strain>
    </source>
</reference>
<evidence type="ECO:0000256" key="1">
    <source>
        <dbReference type="ARBA" id="ARBA00005196"/>
    </source>
</evidence>
<evidence type="ECO:0000256" key="3">
    <source>
        <dbReference type="ARBA" id="ARBA00013080"/>
    </source>
</evidence>
<comment type="caution">
    <text evidence="11">The sequence shown here is derived from an EMBL/GenBank/DDBJ whole genome shotgun (WGS) entry which is preliminary data.</text>
</comment>
<feature type="site" description="Could be important to modulate the pK values of the two catalytic cysteine residues" evidence="9">
    <location>
        <position position="165"/>
    </location>
</feature>
<comment type="similarity">
    <text evidence="2 9">Belongs to the diaminopimelate epimerase family.</text>
</comment>
<evidence type="ECO:0000256" key="6">
    <source>
        <dbReference type="ARBA" id="ARBA00023154"/>
    </source>
</evidence>
<feature type="binding site" evidence="9">
    <location>
        <position position="196"/>
    </location>
    <ligand>
        <name>substrate</name>
    </ligand>
</feature>
<dbReference type="SUPFAM" id="SSF54506">
    <property type="entry name" value="Diaminopimelate epimerase-like"/>
    <property type="match status" value="2"/>
</dbReference>
<dbReference type="OrthoDB" id="9805408at2"/>
<dbReference type="PANTHER" id="PTHR31689:SF0">
    <property type="entry name" value="DIAMINOPIMELATE EPIMERASE"/>
    <property type="match status" value="1"/>
</dbReference>
<feature type="active site" evidence="10">
    <location>
        <position position="78"/>
    </location>
</feature>
<comment type="pathway">
    <text evidence="1 9">Amino-acid biosynthesis; L-lysine biosynthesis via DAP pathway; DL-2,6-diaminopimelate from LL-2,6-diaminopimelate: step 1/1.</text>
</comment>
<organism evidence="11 12">
    <name type="scientific">Phenylobacterium kunshanense</name>
    <dbReference type="NCBI Taxonomy" id="1445034"/>
    <lineage>
        <taxon>Bacteria</taxon>
        <taxon>Pseudomonadati</taxon>
        <taxon>Pseudomonadota</taxon>
        <taxon>Alphaproteobacteria</taxon>
        <taxon>Caulobacterales</taxon>
        <taxon>Caulobacteraceae</taxon>
        <taxon>Phenylobacterium</taxon>
    </lineage>
</organism>
<dbReference type="UniPathway" id="UPA00034">
    <property type="reaction ID" value="UER00025"/>
</dbReference>
<feature type="binding site" evidence="9">
    <location>
        <position position="163"/>
    </location>
    <ligand>
        <name>substrate</name>
    </ligand>
</feature>
<dbReference type="Pfam" id="PF01678">
    <property type="entry name" value="DAP_epimerase"/>
    <property type="match status" value="2"/>
</dbReference>
<feature type="active site" description="Proton donor" evidence="9">
    <location>
        <position position="78"/>
    </location>
</feature>
<dbReference type="PROSITE" id="PS01326">
    <property type="entry name" value="DAP_EPIMERASE"/>
    <property type="match status" value="1"/>
</dbReference>
<dbReference type="GO" id="GO:0009089">
    <property type="term" value="P:lysine biosynthetic process via diaminopimelate"/>
    <property type="evidence" value="ECO:0007669"/>
    <property type="project" value="UniProtKB-UniRule"/>
</dbReference>
<dbReference type="GO" id="GO:0008837">
    <property type="term" value="F:diaminopimelate epimerase activity"/>
    <property type="evidence" value="ECO:0007669"/>
    <property type="project" value="UniProtKB-UniRule"/>
</dbReference>
<dbReference type="Gene3D" id="3.10.310.10">
    <property type="entry name" value="Diaminopimelate Epimerase, Chain A, domain 1"/>
    <property type="match status" value="2"/>
</dbReference>
<evidence type="ECO:0000256" key="8">
    <source>
        <dbReference type="ARBA" id="ARBA00051712"/>
    </source>
</evidence>
<evidence type="ECO:0000313" key="11">
    <source>
        <dbReference type="EMBL" id="RAK63351.1"/>
    </source>
</evidence>
<keyword evidence="5 9" id="KW-0028">Amino-acid biosynthesis</keyword>
<dbReference type="GO" id="GO:0005829">
    <property type="term" value="C:cytosol"/>
    <property type="evidence" value="ECO:0007669"/>
    <property type="project" value="TreeGrafter"/>
</dbReference>
<dbReference type="FunFam" id="3.10.310.10:FF:000004">
    <property type="entry name" value="Diaminopimelate epimerase"/>
    <property type="match status" value="1"/>
</dbReference>
<dbReference type="InterPro" id="IPR018510">
    <property type="entry name" value="DAP_epimerase_AS"/>
</dbReference>
<evidence type="ECO:0000256" key="7">
    <source>
        <dbReference type="ARBA" id="ARBA00023235"/>
    </source>
</evidence>
<dbReference type="AlphaFoldDB" id="A0A328BA63"/>
<dbReference type="NCBIfam" id="TIGR00652">
    <property type="entry name" value="DapF"/>
    <property type="match status" value="1"/>
</dbReference>
<sequence length="278" mass="29832">MSRPMARPFLKMNGLSNDFVVVETRSGPFDPTAEEVRAIANRESGVGCDQLIALDKGDDGVDARVRFWNADGEEVGACGNGTRCVGWLLMQSTGKDEVVLETKAGRLVATRAGERLVSVDMGEPGLAWNEIPLAEEHDTRALDVALYHHADLMAPPGCVSMGNPHVVFFVPDAEQAPVTEAGPVVETHKLFPEHVNVGFAQVKGRDRIRLKVWERGAGLTKACGTGACAALVAAARRDLTGRHATLELDGGELFIEWRQDGHVIMTGPAAVDFAGELP</sequence>
<feature type="binding site" evidence="9">
    <location>
        <position position="17"/>
    </location>
    <ligand>
        <name>substrate</name>
    </ligand>
</feature>
<comment type="function">
    <text evidence="9">Catalyzes the stereoinversion of LL-2,6-diaminopimelate (L,L-DAP) to meso-diaminopimelate (meso-DAP), a precursor of L-lysine and an essential component of the bacterial peptidoglycan.</text>
</comment>
<evidence type="ECO:0000256" key="2">
    <source>
        <dbReference type="ARBA" id="ARBA00010219"/>
    </source>
</evidence>
<dbReference type="EMBL" id="QFYS01000008">
    <property type="protein sequence ID" value="RAK63351.1"/>
    <property type="molecule type" value="Genomic_DNA"/>
</dbReference>
<feature type="binding site" evidence="9">
    <location>
        <position position="69"/>
    </location>
    <ligand>
        <name>substrate</name>
    </ligand>
</feature>
<keyword evidence="6 9" id="KW-0457">Lysine biosynthesis</keyword>
<evidence type="ECO:0000313" key="12">
    <source>
        <dbReference type="Proteomes" id="UP000249524"/>
    </source>
</evidence>
<feature type="binding site" evidence="9">
    <location>
        <position position="50"/>
    </location>
    <ligand>
        <name>substrate</name>
    </ligand>
</feature>
<evidence type="ECO:0000256" key="10">
    <source>
        <dbReference type="PROSITE-ProRule" id="PRU10125"/>
    </source>
</evidence>
<feature type="site" description="Could be important to modulate the pK values of the two catalytic cysteine residues" evidence="9">
    <location>
        <position position="214"/>
    </location>
</feature>
<dbReference type="InterPro" id="IPR001653">
    <property type="entry name" value="DAP_epimerase_DapF"/>
</dbReference>
<dbReference type="HAMAP" id="MF_00197">
    <property type="entry name" value="DAP_epimerase"/>
    <property type="match status" value="1"/>
</dbReference>
<feature type="binding site" evidence="9">
    <location>
        <begin position="214"/>
        <end position="215"/>
    </location>
    <ligand>
        <name>substrate</name>
    </ligand>
</feature>
<comment type="subcellular location">
    <subcellularLocation>
        <location evidence="9">Cytoplasm</location>
    </subcellularLocation>
</comment>
<dbReference type="EC" id="5.1.1.7" evidence="3 9"/>
<dbReference type="PANTHER" id="PTHR31689">
    <property type="entry name" value="DIAMINOPIMELATE EPIMERASE, CHLOROPLASTIC"/>
    <property type="match status" value="1"/>
</dbReference>
<evidence type="ECO:0000256" key="5">
    <source>
        <dbReference type="ARBA" id="ARBA00022605"/>
    </source>
</evidence>
<evidence type="ECO:0000256" key="9">
    <source>
        <dbReference type="HAMAP-Rule" id="MF_00197"/>
    </source>
</evidence>
<comment type="subunit">
    <text evidence="9">Homodimer.</text>
</comment>
<feature type="binding site" evidence="9">
    <location>
        <begin position="79"/>
        <end position="80"/>
    </location>
    <ligand>
        <name>substrate</name>
    </ligand>
</feature>
<feature type="binding site" evidence="9">
    <location>
        <begin position="224"/>
        <end position="225"/>
    </location>
    <ligand>
        <name>substrate</name>
    </ligand>
</feature>
<proteinExistence type="inferred from homology"/>
<evidence type="ECO:0000256" key="4">
    <source>
        <dbReference type="ARBA" id="ARBA00022490"/>
    </source>
</evidence>
<name>A0A328BA63_9CAUL</name>
<comment type="catalytic activity">
    <reaction evidence="8 9">
        <text>(2S,6S)-2,6-diaminopimelate = meso-2,6-diaminopimelate</text>
        <dbReference type="Rhea" id="RHEA:15393"/>
        <dbReference type="ChEBI" id="CHEBI:57609"/>
        <dbReference type="ChEBI" id="CHEBI:57791"/>
        <dbReference type="EC" id="5.1.1.7"/>
    </reaction>
</comment>
<gene>
    <name evidence="9" type="primary">dapF</name>
    <name evidence="11" type="ORF">DJ019_16625</name>
</gene>
<keyword evidence="7 9" id="KW-0413">Isomerase</keyword>
<keyword evidence="4 9" id="KW-0963">Cytoplasm</keyword>
<dbReference type="Proteomes" id="UP000249524">
    <property type="component" value="Unassembled WGS sequence"/>
</dbReference>